<evidence type="ECO:0000313" key="1">
    <source>
        <dbReference type="EMBL" id="GBP70228.1"/>
    </source>
</evidence>
<comment type="caution">
    <text evidence="1">The sequence shown here is derived from an EMBL/GenBank/DDBJ whole genome shotgun (WGS) entry which is preliminary data.</text>
</comment>
<organism evidence="1 2">
    <name type="scientific">Eumeta variegata</name>
    <name type="common">Bagworm moth</name>
    <name type="synonym">Eumeta japonica</name>
    <dbReference type="NCBI Taxonomy" id="151549"/>
    <lineage>
        <taxon>Eukaryota</taxon>
        <taxon>Metazoa</taxon>
        <taxon>Ecdysozoa</taxon>
        <taxon>Arthropoda</taxon>
        <taxon>Hexapoda</taxon>
        <taxon>Insecta</taxon>
        <taxon>Pterygota</taxon>
        <taxon>Neoptera</taxon>
        <taxon>Endopterygota</taxon>
        <taxon>Lepidoptera</taxon>
        <taxon>Glossata</taxon>
        <taxon>Ditrysia</taxon>
        <taxon>Tineoidea</taxon>
        <taxon>Psychidae</taxon>
        <taxon>Oiketicinae</taxon>
        <taxon>Eumeta</taxon>
    </lineage>
</organism>
<keyword evidence="2" id="KW-1185">Reference proteome</keyword>
<reference evidence="1 2" key="1">
    <citation type="journal article" date="2019" name="Commun. Biol.">
        <title>The bagworm genome reveals a unique fibroin gene that provides high tensile strength.</title>
        <authorList>
            <person name="Kono N."/>
            <person name="Nakamura H."/>
            <person name="Ohtoshi R."/>
            <person name="Tomita M."/>
            <person name="Numata K."/>
            <person name="Arakawa K."/>
        </authorList>
    </citation>
    <scope>NUCLEOTIDE SEQUENCE [LARGE SCALE GENOMIC DNA]</scope>
</reference>
<accession>A0A4C1Y2V9</accession>
<protein>
    <submittedName>
        <fullName evidence="1">Uncharacterized protein</fullName>
    </submittedName>
</protein>
<gene>
    <name evidence="1" type="ORF">EVAR_7495_1</name>
</gene>
<sequence>MSLSGPGNKLVSVCSDTLLIFLLYDRRSETGYKHCPRHLPQSFYCRWRDSHVESLTLASEGRGLSTALVINAIAMSENDGLT</sequence>
<dbReference type="EMBL" id="BGZK01001067">
    <property type="protein sequence ID" value="GBP70228.1"/>
    <property type="molecule type" value="Genomic_DNA"/>
</dbReference>
<name>A0A4C1Y2V9_EUMVA</name>
<dbReference type="Proteomes" id="UP000299102">
    <property type="component" value="Unassembled WGS sequence"/>
</dbReference>
<proteinExistence type="predicted"/>
<evidence type="ECO:0000313" key="2">
    <source>
        <dbReference type="Proteomes" id="UP000299102"/>
    </source>
</evidence>
<dbReference type="AlphaFoldDB" id="A0A4C1Y2V9"/>